<keyword evidence="1" id="KW-1133">Transmembrane helix</keyword>
<keyword evidence="1" id="KW-0472">Membrane</keyword>
<dbReference type="InterPro" id="IPR013783">
    <property type="entry name" value="Ig-like_fold"/>
</dbReference>
<dbReference type="CDD" id="cd00063">
    <property type="entry name" value="FN3"/>
    <property type="match status" value="1"/>
</dbReference>
<dbReference type="InterPro" id="IPR003961">
    <property type="entry name" value="FN3_dom"/>
</dbReference>
<gene>
    <name evidence="4" type="primary">LOC111087033</name>
</gene>
<proteinExistence type="predicted"/>
<dbReference type="Proteomes" id="UP000694941">
    <property type="component" value="Unplaced"/>
</dbReference>
<feature type="domain" description="Fibronectin type-III" evidence="2">
    <location>
        <begin position="46"/>
        <end position="144"/>
    </location>
</feature>
<evidence type="ECO:0000259" key="2">
    <source>
        <dbReference type="PROSITE" id="PS50853"/>
    </source>
</evidence>
<keyword evidence="1" id="KW-0812">Transmembrane</keyword>
<dbReference type="SMART" id="SM00180">
    <property type="entry name" value="EGF_Lam"/>
    <property type="match status" value="2"/>
</dbReference>
<dbReference type="RefSeq" id="XP_022247896.1">
    <property type="nucleotide sequence ID" value="XM_022392188.1"/>
</dbReference>
<organism evidence="3 4">
    <name type="scientific">Limulus polyphemus</name>
    <name type="common">Atlantic horseshoe crab</name>
    <dbReference type="NCBI Taxonomy" id="6850"/>
    <lineage>
        <taxon>Eukaryota</taxon>
        <taxon>Metazoa</taxon>
        <taxon>Ecdysozoa</taxon>
        <taxon>Arthropoda</taxon>
        <taxon>Chelicerata</taxon>
        <taxon>Merostomata</taxon>
        <taxon>Xiphosura</taxon>
        <taxon>Limulidae</taxon>
        <taxon>Limulus</taxon>
    </lineage>
</organism>
<sequence length="405" mass="44790">MQSKTSYLYFTGELVIERTVLNLVIVWSLVQAASANGKVGLTEFQAPQHVALKYVDRNSITVTWKDPEPPSDRNTQLLAFALSYTLVNGKDHGKARDLLLPPTAKSKTLSGLDEGTKYDLLVSAVYSGNQRVPAPKKTVRTKDSHMNDLAVDEGYRYEMTPKEPECNCSEPGMVACTRMHGTVKCTCFPGYAGRWCESCSPGNYRDGKECKPCPCTNITSSGDCSLDKSGKVTCTSCLPGHRDVLCDSCTAGYHWKEDHCVALNCLSFSLCAEQRDDPSCIDCIFLMENLGSPTAQKSSARSIADGTVPLIAVVVTLGVILLVAASATCYRYWSHRRSRPRLPFWSIELREEKLNLSSECQYQHLDAATNKVVQATAAEDVEPENLHNPLPRYSTPKKFFRTMEV</sequence>
<accession>A0ABM1SW90</accession>
<evidence type="ECO:0000313" key="3">
    <source>
        <dbReference type="Proteomes" id="UP000694941"/>
    </source>
</evidence>
<dbReference type="CDD" id="cd00055">
    <property type="entry name" value="EGF_Lam"/>
    <property type="match status" value="1"/>
</dbReference>
<dbReference type="PROSITE" id="PS50853">
    <property type="entry name" value="FN3"/>
    <property type="match status" value="1"/>
</dbReference>
<reference evidence="4" key="1">
    <citation type="submission" date="2025-08" db="UniProtKB">
        <authorList>
            <consortium name="RefSeq"/>
        </authorList>
    </citation>
    <scope>IDENTIFICATION</scope>
    <source>
        <tissue evidence="4">Muscle</tissue>
    </source>
</reference>
<dbReference type="InterPro" id="IPR036116">
    <property type="entry name" value="FN3_sf"/>
</dbReference>
<dbReference type="PROSITE" id="PS01248">
    <property type="entry name" value="EGF_LAM_1"/>
    <property type="match status" value="1"/>
</dbReference>
<protein>
    <submittedName>
        <fullName evidence="4">Uncharacterized protein LOC111087033 isoform X1</fullName>
    </submittedName>
</protein>
<dbReference type="SUPFAM" id="SSF49265">
    <property type="entry name" value="Fibronectin type III"/>
    <property type="match status" value="1"/>
</dbReference>
<evidence type="ECO:0000256" key="1">
    <source>
        <dbReference type="SAM" id="Phobius"/>
    </source>
</evidence>
<keyword evidence="3" id="KW-1185">Reference proteome</keyword>
<evidence type="ECO:0000313" key="4">
    <source>
        <dbReference type="RefSeq" id="XP_022247896.1"/>
    </source>
</evidence>
<dbReference type="GeneID" id="111087033"/>
<dbReference type="Pfam" id="PF00053">
    <property type="entry name" value="EGF_laminin"/>
    <property type="match status" value="1"/>
</dbReference>
<feature type="transmembrane region" description="Helical" evidence="1">
    <location>
        <begin position="308"/>
        <end position="333"/>
    </location>
</feature>
<dbReference type="Gene3D" id="2.60.40.10">
    <property type="entry name" value="Immunoglobulins"/>
    <property type="match status" value="1"/>
</dbReference>
<dbReference type="Pfam" id="PF00041">
    <property type="entry name" value="fn3"/>
    <property type="match status" value="1"/>
</dbReference>
<dbReference type="SMART" id="SM00060">
    <property type="entry name" value="FN3"/>
    <property type="match status" value="1"/>
</dbReference>
<dbReference type="InterPro" id="IPR002049">
    <property type="entry name" value="LE_dom"/>
</dbReference>
<name>A0ABM1SW90_LIMPO</name>